<evidence type="ECO:0000313" key="3">
    <source>
        <dbReference type="EMBL" id="KUJ07797.1"/>
    </source>
</evidence>
<dbReference type="InterPro" id="IPR051052">
    <property type="entry name" value="Diverse_substrate_MTase"/>
</dbReference>
<organism evidence="3 4">
    <name type="scientific">Mollisia scopiformis</name>
    <name type="common">Conifer needle endophyte fungus</name>
    <name type="synonym">Phialocephala scopiformis</name>
    <dbReference type="NCBI Taxonomy" id="149040"/>
    <lineage>
        <taxon>Eukaryota</taxon>
        <taxon>Fungi</taxon>
        <taxon>Dikarya</taxon>
        <taxon>Ascomycota</taxon>
        <taxon>Pezizomycotina</taxon>
        <taxon>Leotiomycetes</taxon>
        <taxon>Helotiales</taxon>
        <taxon>Mollisiaceae</taxon>
        <taxon>Mollisia</taxon>
    </lineage>
</organism>
<evidence type="ECO:0000256" key="1">
    <source>
        <dbReference type="SAM" id="MobiDB-lite"/>
    </source>
</evidence>
<accession>A0A132B7Y8</accession>
<dbReference type="CDD" id="cd02440">
    <property type="entry name" value="AdoMet_MTases"/>
    <property type="match status" value="1"/>
</dbReference>
<protein>
    <submittedName>
        <fullName evidence="3">S-adenosyl-L-methionine-dependent methyltransferase</fullName>
    </submittedName>
</protein>
<sequence>MSNTTSDFVPAPSEKTFSSYTPDQGAKYAQARPGYSPSLYASIIAHHTSTGGKLDTLVDVGCGPGMTARALAPNFTHTIGLDPSEGMITTARSLDPNIRFEISTAEDLGWHLDPKIEDESVDLITASTAAHWFDMTRFWPRAAQILKPGGTVALWGTGGINMHPSMPNAVAIQAMFDDFEERELKPFFEPGNLISRNLYKDMPLPWTLSPKVEAFEEKTFFRREWGLDNSGFYEAAVMEVDLDRMEKAQATLSPVHRWREANPEKVGTEEDIVRIMRRGVERLLHEAGVEKGKEVVKGSLSGVLIMAKKKA</sequence>
<dbReference type="OrthoDB" id="10027013at2759"/>
<feature type="domain" description="Methyltransferase type 11" evidence="2">
    <location>
        <begin position="58"/>
        <end position="153"/>
    </location>
</feature>
<dbReference type="AlphaFoldDB" id="A0A132B7Y8"/>
<dbReference type="RefSeq" id="XP_018062152.1">
    <property type="nucleotide sequence ID" value="XM_018206938.1"/>
</dbReference>
<dbReference type="InterPro" id="IPR013216">
    <property type="entry name" value="Methyltransf_11"/>
</dbReference>
<keyword evidence="3" id="KW-0489">Methyltransferase</keyword>
<reference evidence="3 4" key="1">
    <citation type="submission" date="2015-10" db="EMBL/GenBank/DDBJ databases">
        <title>Full genome of DAOMC 229536 Phialocephala scopiformis, a fungal endophyte of spruce producing the potent anti-insectan compound rugulosin.</title>
        <authorList>
            <consortium name="DOE Joint Genome Institute"/>
            <person name="Walker A.K."/>
            <person name="Frasz S.L."/>
            <person name="Seifert K.A."/>
            <person name="Miller J.D."/>
            <person name="Mondo S.J."/>
            <person name="Labutti K."/>
            <person name="Lipzen A."/>
            <person name="Dockter R."/>
            <person name="Kennedy M."/>
            <person name="Grigoriev I.V."/>
            <person name="Spatafora J.W."/>
        </authorList>
    </citation>
    <scope>NUCLEOTIDE SEQUENCE [LARGE SCALE GENOMIC DNA]</scope>
    <source>
        <strain evidence="3 4">CBS 120377</strain>
    </source>
</reference>
<dbReference type="GeneID" id="28816664"/>
<dbReference type="GO" id="GO:0008757">
    <property type="term" value="F:S-adenosylmethionine-dependent methyltransferase activity"/>
    <property type="evidence" value="ECO:0007669"/>
    <property type="project" value="InterPro"/>
</dbReference>
<dbReference type="Proteomes" id="UP000070700">
    <property type="component" value="Unassembled WGS sequence"/>
</dbReference>
<dbReference type="PANTHER" id="PTHR44942">
    <property type="entry name" value="METHYLTRANSF_11 DOMAIN-CONTAINING PROTEIN"/>
    <property type="match status" value="1"/>
</dbReference>
<proteinExistence type="predicted"/>
<dbReference type="InParanoid" id="A0A132B7Y8"/>
<gene>
    <name evidence="3" type="ORF">LY89DRAFT_352805</name>
</gene>
<name>A0A132B7Y8_MOLSC</name>
<evidence type="ECO:0000313" key="4">
    <source>
        <dbReference type="Proteomes" id="UP000070700"/>
    </source>
</evidence>
<dbReference type="PANTHER" id="PTHR44942:SF10">
    <property type="entry name" value="METHYLTRANSFERASE TYPE 11 DOMAIN-CONTAINING PROTEIN"/>
    <property type="match status" value="1"/>
</dbReference>
<dbReference type="EMBL" id="KQ947438">
    <property type="protein sequence ID" value="KUJ07797.1"/>
    <property type="molecule type" value="Genomic_DNA"/>
</dbReference>
<dbReference type="GO" id="GO:0032259">
    <property type="term" value="P:methylation"/>
    <property type="evidence" value="ECO:0007669"/>
    <property type="project" value="UniProtKB-KW"/>
</dbReference>
<keyword evidence="3" id="KW-0808">Transferase</keyword>
<dbReference type="KEGG" id="psco:LY89DRAFT_352805"/>
<dbReference type="Gene3D" id="3.40.50.150">
    <property type="entry name" value="Vaccinia Virus protein VP39"/>
    <property type="match status" value="1"/>
</dbReference>
<dbReference type="SUPFAM" id="SSF53335">
    <property type="entry name" value="S-adenosyl-L-methionine-dependent methyltransferases"/>
    <property type="match status" value="1"/>
</dbReference>
<keyword evidence="4" id="KW-1185">Reference proteome</keyword>
<dbReference type="InterPro" id="IPR029063">
    <property type="entry name" value="SAM-dependent_MTases_sf"/>
</dbReference>
<feature type="region of interest" description="Disordered" evidence="1">
    <location>
        <begin position="1"/>
        <end position="25"/>
    </location>
</feature>
<dbReference type="Pfam" id="PF08241">
    <property type="entry name" value="Methyltransf_11"/>
    <property type="match status" value="1"/>
</dbReference>
<evidence type="ECO:0000259" key="2">
    <source>
        <dbReference type="Pfam" id="PF08241"/>
    </source>
</evidence>